<dbReference type="EMBL" id="ML120581">
    <property type="protein sequence ID" value="RPA89413.1"/>
    <property type="molecule type" value="Genomic_DNA"/>
</dbReference>
<dbReference type="STRING" id="1336337.A0A3N4ITB4"/>
<accession>A0A3N4ITB4</accession>
<name>A0A3N4ITB4_9PEZI</name>
<protein>
    <submittedName>
        <fullName evidence="3">Uncharacterized protein</fullName>
    </submittedName>
</protein>
<gene>
    <name evidence="3" type="ORF">L873DRAFT_1755012</name>
</gene>
<organism evidence="3 4">
    <name type="scientific">Choiromyces venosus 120613-1</name>
    <dbReference type="NCBI Taxonomy" id="1336337"/>
    <lineage>
        <taxon>Eukaryota</taxon>
        <taxon>Fungi</taxon>
        <taxon>Dikarya</taxon>
        <taxon>Ascomycota</taxon>
        <taxon>Pezizomycotina</taxon>
        <taxon>Pezizomycetes</taxon>
        <taxon>Pezizales</taxon>
        <taxon>Tuberaceae</taxon>
        <taxon>Choiromyces</taxon>
    </lineage>
</organism>
<dbReference type="Proteomes" id="UP000276215">
    <property type="component" value="Unassembled WGS sequence"/>
</dbReference>
<dbReference type="InterPro" id="IPR057203">
    <property type="entry name" value="DUF7881"/>
</dbReference>
<dbReference type="OrthoDB" id="2142759at2759"/>
<dbReference type="AlphaFoldDB" id="A0A3N4ITB4"/>
<dbReference type="InterPro" id="IPR003615">
    <property type="entry name" value="HNH_nuc"/>
</dbReference>
<evidence type="ECO:0000259" key="2">
    <source>
        <dbReference type="Pfam" id="PF25324"/>
    </source>
</evidence>
<evidence type="ECO:0000313" key="4">
    <source>
        <dbReference type="Proteomes" id="UP000276215"/>
    </source>
</evidence>
<keyword evidence="4" id="KW-1185">Reference proteome</keyword>
<dbReference type="Pfam" id="PF25324">
    <property type="entry name" value="DUF7881"/>
    <property type="match status" value="1"/>
</dbReference>
<feature type="domain" description="DUF7881" evidence="2">
    <location>
        <begin position="9"/>
        <end position="83"/>
    </location>
</feature>
<feature type="domain" description="HNH nuclease" evidence="1">
    <location>
        <begin position="117"/>
        <end position="193"/>
    </location>
</feature>
<proteinExistence type="predicted"/>
<sequence length="209" mass="23183">MSSNRSLFRNVQFYNAADPDGDALGGFIQNGSVTEANFLHMLGIVLVMEAPICVQHRTSGHIVSLISSLLAIGKYDIYCDCPIQLNNGPWVNRVLTHNVSSRENSFQDGIRARDGRCVISGVINGRAPHLLPGFEAAHVFPLENENLWIKWSYGRWITDMGGTAGTPKINSCQNGLLLCRNIHDLFYQYLLSVTPGVRSLQSRNTQIHT</sequence>
<dbReference type="Pfam" id="PF13391">
    <property type="entry name" value="HNH_2"/>
    <property type="match status" value="1"/>
</dbReference>
<reference evidence="3 4" key="1">
    <citation type="journal article" date="2018" name="Nat. Ecol. Evol.">
        <title>Pezizomycetes genomes reveal the molecular basis of ectomycorrhizal truffle lifestyle.</title>
        <authorList>
            <person name="Murat C."/>
            <person name="Payen T."/>
            <person name="Noel B."/>
            <person name="Kuo A."/>
            <person name="Morin E."/>
            <person name="Chen J."/>
            <person name="Kohler A."/>
            <person name="Krizsan K."/>
            <person name="Balestrini R."/>
            <person name="Da Silva C."/>
            <person name="Montanini B."/>
            <person name="Hainaut M."/>
            <person name="Levati E."/>
            <person name="Barry K.W."/>
            <person name="Belfiori B."/>
            <person name="Cichocki N."/>
            <person name="Clum A."/>
            <person name="Dockter R.B."/>
            <person name="Fauchery L."/>
            <person name="Guy J."/>
            <person name="Iotti M."/>
            <person name="Le Tacon F."/>
            <person name="Lindquist E.A."/>
            <person name="Lipzen A."/>
            <person name="Malagnac F."/>
            <person name="Mello A."/>
            <person name="Molinier V."/>
            <person name="Miyauchi S."/>
            <person name="Poulain J."/>
            <person name="Riccioni C."/>
            <person name="Rubini A."/>
            <person name="Sitrit Y."/>
            <person name="Splivallo R."/>
            <person name="Traeger S."/>
            <person name="Wang M."/>
            <person name="Zifcakova L."/>
            <person name="Wipf D."/>
            <person name="Zambonelli A."/>
            <person name="Paolocci F."/>
            <person name="Nowrousian M."/>
            <person name="Ottonello S."/>
            <person name="Baldrian P."/>
            <person name="Spatafora J.W."/>
            <person name="Henrissat B."/>
            <person name="Nagy L.G."/>
            <person name="Aury J.M."/>
            <person name="Wincker P."/>
            <person name="Grigoriev I.V."/>
            <person name="Bonfante P."/>
            <person name="Martin F.M."/>
        </authorList>
    </citation>
    <scope>NUCLEOTIDE SEQUENCE [LARGE SCALE GENOMIC DNA]</scope>
    <source>
        <strain evidence="3 4">120613-1</strain>
    </source>
</reference>
<evidence type="ECO:0000313" key="3">
    <source>
        <dbReference type="EMBL" id="RPA89413.1"/>
    </source>
</evidence>
<evidence type="ECO:0000259" key="1">
    <source>
        <dbReference type="Pfam" id="PF13391"/>
    </source>
</evidence>